<keyword evidence="7" id="KW-0479">Metal-binding</keyword>
<sequence length="355" mass="38609">MNRRAAQLLQWYDDHHRLFPWRVTPSERARGILADPYRVWLSEIMLQQTTVEAVKPYFQAFVARWPTVGALAAASDDDVMRAWAGLGYYSRARNLKKCAEIVANELNGEFPSTIEGLKALPGIGDYTAAAIAAIAFDRPAAVVDGNVERVVTRLFAISTPLPAAKSEIRAKVQAITPTNRPGDFAQGMMDLGAMICTPRRPACVLCPVNDDCRVLGEGDPELYPVKAPKKDRPVRQGAAFVAISSSGSVFLRKRPASGLLGGMAEVPCTDWTARRDGDTSADAAPFPARWSASGSISHVFTHFELRLSVYRAENVAEKIADNGWWASPDELPDEALPTVMKKAIAAAIPDAFKAA</sequence>
<dbReference type="SMART" id="SM00478">
    <property type="entry name" value="ENDO3c"/>
    <property type="match status" value="1"/>
</dbReference>
<evidence type="ECO:0000313" key="17">
    <source>
        <dbReference type="Proteomes" id="UP000070107"/>
    </source>
</evidence>
<dbReference type="PROSITE" id="PS00764">
    <property type="entry name" value="ENDONUCLEASE_III_1"/>
    <property type="match status" value="1"/>
</dbReference>
<keyword evidence="17" id="KW-1185">Reference proteome</keyword>
<evidence type="ECO:0000256" key="11">
    <source>
        <dbReference type="ARBA" id="ARBA00023014"/>
    </source>
</evidence>
<dbReference type="InterPro" id="IPR011257">
    <property type="entry name" value="DNA_glycosylase"/>
</dbReference>
<dbReference type="Proteomes" id="UP000070107">
    <property type="component" value="Unassembled WGS sequence"/>
</dbReference>
<evidence type="ECO:0000256" key="6">
    <source>
        <dbReference type="ARBA" id="ARBA00022485"/>
    </source>
</evidence>
<dbReference type="FunFam" id="1.10.340.30:FF:000002">
    <property type="entry name" value="Adenine DNA glycosylase"/>
    <property type="match status" value="1"/>
</dbReference>
<dbReference type="PROSITE" id="PS01155">
    <property type="entry name" value="ENDONUCLEASE_III_2"/>
    <property type="match status" value="1"/>
</dbReference>
<evidence type="ECO:0000256" key="14">
    <source>
        <dbReference type="RuleBase" id="RU365096"/>
    </source>
</evidence>
<gene>
    <name evidence="16" type="ORF">ATN84_00670</name>
</gene>
<dbReference type="GO" id="GO:0034039">
    <property type="term" value="F:8-oxo-7,8-dihydroguanine DNA N-glycosylase activity"/>
    <property type="evidence" value="ECO:0007669"/>
    <property type="project" value="TreeGrafter"/>
</dbReference>
<dbReference type="InterPro" id="IPR029119">
    <property type="entry name" value="MutY_C"/>
</dbReference>
<evidence type="ECO:0000256" key="4">
    <source>
        <dbReference type="ARBA" id="ARBA00012045"/>
    </source>
</evidence>
<organism evidence="16 17">
    <name type="scientific">Paramesorhizobium deserti</name>
    <dbReference type="NCBI Taxonomy" id="1494590"/>
    <lineage>
        <taxon>Bacteria</taxon>
        <taxon>Pseudomonadati</taxon>
        <taxon>Pseudomonadota</taxon>
        <taxon>Alphaproteobacteria</taxon>
        <taxon>Hyphomicrobiales</taxon>
        <taxon>Phyllobacteriaceae</taxon>
        <taxon>Paramesorhizobium</taxon>
    </lineage>
</organism>
<dbReference type="NCBIfam" id="TIGR01084">
    <property type="entry name" value="mutY"/>
    <property type="match status" value="1"/>
</dbReference>
<evidence type="ECO:0000256" key="8">
    <source>
        <dbReference type="ARBA" id="ARBA00022763"/>
    </source>
</evidence>
<reference evidence="16 17" key="1">
    <citation type="submission" date="2015-11" db="EMBL/GenBank/DDBJ databases">
        <title>Draft genome sequence of Paramesorhizobium deserti A-3-E, a strain highly resistant to diverse beta-lactam antibiotics.</title>
        <authorList>
            <person name="Lv R."/>
            <person name="Yang X."/>
            <person name="Fang N."/>
            <person name="Guo J."/>
            <person name="Luo X."/>
            <person name="Peng F."/>
            <person name="Yang R."/>
            <person name="Cui Y."/>
            <person name="Fang C."/>
            <person name="Song Y."/>
        </authorList>
    </citation>
    <scope>NUCLEOTIDE SEQUENCE [LARGE SCALE GENOMIC DNA]</scope>
    <source>
        <strain evidence="16 17">A-3-E</strain>
    </source>
</reference>
<dbReference type="GO" id="GO:0006284">
    <property type="term" value="P:base-excision repair"/>
    <property type="evidence" value="ECO:0007669"/>
    <property type="project" value="UniProtKB-UniRule"/>
</dbReference>
<evidence type="ECO:0000259" key="15">
    <source>
        <dbReference type="SMART" id="SM00478"/>
    </source>
</evidence>
<dbReference type="Gene3D" id="1.10.340.30">
    <property type="entry name" value="Hypothetical protein, domain 2"/>
    <property type="match status" value="1"/>
</dbReference>
<dbReference type="Pfam" id="PF14815">
    <property type="entry name" value="NUDIX_4"/>
    <property type="match status" value="1"/>
</dbReference>
<dbReference type="SUPFAM" id="SSF55811">
    <property type="entry name" value="Nudix"/>
    <property type="match status" value="1"/>
</dbReference>
<evidence type="ECO:0000256" key="7">
    <source>
        <dbReference type="ARBA" id="ARBA00022723"/>
    </source>
</evidence>
<evidence type="ECO:0000256" key="1">
    <source>
        <dbReference type="ARBA" id="ARBA00000843"/>
    </source>
</evidence>
<dbReference type="OrthoDB" id="9802365at2"/>
<keyword evidence="9" id="KW-0378">Hydrolase</keyword>
<accession>A0A135HYV8</accession>
<evidence type="ECO:0000256" key="12">
    <source>
        <dbReference type="ARBA" id="ARBA00023204"/>
    </source>
</evidence>
<keyword evidence="13 14" id="KW-0326">Glycosidase</keyword>
<dbReference type="Pfam" id="PF10576">
    <property type="entry name" value="EndIII_4Fe-2S"/>
    <property type="match status" value="1"/>
</dbReference>
<dbReference type="GO" id="GO:0051539">
    <property type="term" value="F:4 iron, 4 sulfur cluster binding"/>
    <property type="evidence" value="ECO:0007669"/>
    <property type="project" value="UniProtKB-UniRule"/>
</dbReference>
<dbReference type="InterPro" id="IPR023170">
    <property type="entry name" value="HhH_base_excis_C"/>
</dbReference>
<dbReference type="InterPro" id="IPR003651">
    <property type="entry name" value="Endonuclease3_FeS-loop_motif"/>
</dbReference>
<comment type="cofactor">
    <cofactor evidence="14">
        <name>[4Fe-4S] cluster</name>
        <dbReference type="ChEBI" id="CHEBI:49883"/>
    </cofactor>
    <text evidence="14">Binds 1 [4Fe-4S] cluster.</text>
</comment>
<protein>
    <recommendedName>
        <fullName evidence="5 14">Adenine DNA glycosylase</fullName>
        <ecNumber evidence="4 14">3.2.2.31</ecNumber>
    </recommendedName>
</protein>
<evidence type="ECO:0000256" key="2">
    <source>
        <dbReference type="ARBA" id="ARBA00002933"/>
    </source>
</evidence>
<dbReference type="GO" id="GO:0035485">
    <property type="term" value="F:adenine/guanine mispair binding"/>
    <property type="evidence" value="ECO:0007669"/>
    <property type="project" value="TreeGrafter"/>
</dbReference>
<dbReference type="Pfam" id="PF00633">
    <property type="entry name" value="HHH"/>
    <property type="match status" value="1"/>
</dbReference>
<proteinExistence type="inferred from homology"/>
<evidence type="ECO:0000256" key="3">
    <source>
        <dbReference type="ARBA" id="ARBA00008343"/>
    </source>
</evidence>
<keyword evidence="12" id="KW-0234">DNA repair</keyword>
<keyword evidence="6" id="KW-0004">4Fe-4S</keyword>
<keyword evidence="11" id="KW-0411">Iron-sulfur</keyword>
<dbReference type="STRING" id="1494590.ATN84_00670"/>
<dbReference type="InterPro" id="IPR004036">
    <property type="entry name" value="Endonuclease-III-like_CS2"/>
</dbReference>
<dbReference type="CDD" id="cd00056">
    <property type="entry name" value="ENDO3c"/>
    <property type="match status" value="1"/>
</dbReference>
<comment type="similarity">
    <text evidence="3 14">Belongs to the Nth/MutY family.</text>
</comment>
<comment type="catalytic activity">
    <reaction evidence="1 14">
        <text>Hydrolyzes free adenine bases from 7,8-dihydro-8-oxoguanine:adenine mismatched double-stranded DNA, leaving an apurinic site.</text>
        <dbReference type="EC" id="3.2.2.31"/>
    </reaction>
</comment>
<dbReference type="InterPro" id="IPR000445">
    <property type="entry name" value="HhH_motif"/>
</dbReference>
<dbReference type="GO" id="GO:0046872">
    <property type="term" value="F:metal ion binding"/>
    <property type="evidence" value="ECO:0007669"/>
    <property type="project" value="UniProtKB-UniRule"/>
</dbReference>
<dbReference type="InterPro" id="IPR004035">
    <property type="entry name" value="Endouclease-III_FeS-bd_BS"/>
</dbReference>
<dbReference type="PANTHER" id="PTHR42944:SF1">
    <property type="entry name" value="ADENINE DNA GLYCOSYLASE"/>
    <property type="match status" value="1"/>
</dbReference>
<dbReference type="GO" id="GO:0000701">
    <property type="term" value="F:purine-specific mismatch base pair DNA N-glycosylase activity"/>
    <property type="evidence" value="ECO:0007669"/>
    <property type="project" value="UniProtKB-EC"/>
</dbReference>
<dbReference type="InterPro" id="IPR044298">
    <property type="entry name" value="MIG/MutY"/>
</dbReference>
<dbReference type="GO" id="GO:0006298">
    <property type="term" value="P:mismatch repair"/>
    <property type="evidence" value="ECO:0007669"/>
    <property type="project" value="TreeGrafter"/>
</dbReference>
<dbReference type="GO" id="GO:0032357">
    <property type="term" value="F:oxidized purine DNA binding"/>
    <property type="evidence" value="ECO:0007669"/>
    <property type="project" value="TreeGrafter"/>
</dbReference>
<dbReference type="Pfam" id="PF00730">
    <property type="entry name" value="HhH-GPD"/>
    <property type="match status" value="1"/>
</dbReference>
<dbReference type="Gene3D" id="3.90.79.10">
    <property type="entry name" value="Nucleoside Triphosphate Pyrophosphohydrolase"/>
    <property type="match status" value="1"/>
</dbReference>
<dbReference type="PANTHER" id="PTHR42944">
    <property type="entry name" value="ADENINE DNA GLYCOSYLASE"/>
    <property type="match status" value="1"/>
</dbReference>
<evidence type="ECO:0000313" key="16">
    <source>
        <dbReference type="EMBL" id="KXF78351.1"/>
    </source>
</evidence>
<dbReference type="InterPro" id="IPR005760">
    <property type="entry name" value="A/G_AdeGlyc_MutY"/>
</dbReference>
<dbReference type="EC" id="3.2.2.31" evidence="4 14"/>
<dbReference type="AlphaFoldDB" id="A0A135HYV8"/>
<evidence type="ECO:0000256" key="13">
    <source>
        <dbReference type="ARBA" id="ARBA00023295"/>
    </source>
</evidence>
<dbReference type="EMBL" id="LNTU01000001">
    <property type="protein sequence ID" value="KXF78351.1"/>
    <property type="molecule type" value="Genomic_DNA"/>
</dbReference>
<comment type="caution">
    <text evidence="16">The sequence shown here is derived from an EMBL/GenBank/DDBJ whole genome shotgun (WGS) entry which is preliminary data.</text>
</comment>
<keyword evidence="8 14" id="KW-0227">DNA damage</keyword>
<dbReference type="SUPFAM" id="SSF48150">
    <property type="entry name" value="DNA-glycosylase"/>
    <property type="match status" value="1"/>
</dbReference>
<name>A0A135HYV8_9HYPH</name>
<evidence type="ECO:0000256" key="10">
    <source>
        <dbReference type="ARBA" id="ARBA00023004"/>
    </source>
</evidence>
<dbReference type="InterPro" id="IPR003265">
    <property type="entry name" value="HhH-GPD_domain"/>
</dbReference>
<comment type="function">
    <text evidence="2">Adenine glycosylase active on G-A mispairs. MutY also corrects error-prone DNA synthesis past GO lesions which are due to the oxidatively damaged form of guanine: 7,8-dihydro-8-oxoguanine (8-oxo-dGTP).</text>
</comment>
<dbReference type="RefSeq" id="WP_068879621.1">
    <property type="nucleotide sequence ID" value="NZ_LNTU01000001.1"/>
</dbReference>
<evidence type="ECO:0000256" key="5">
    <source>
        <dbReference type="ARBA" id="ARBA00022023"/>
    </source>
</evidence>
<dbReference type="Gene3D" id="1.10.1670.10">
    <property type="entry name" value="Helix-hairpin-Helix base-excision DNA repair enzymes (C-terminal)"/>
    <property type="match status" value="1"/>
</dbReference>
<dbReference type="InterPro" id="IPR015797">
    <property type="entry name" value="NUDIX_hydrolase-like_dom_sf"/>
</dbReference>
<feature type="domain" description="HhH-GPD" evidence="15">
    <location>
        <begin position="45"/>
        <end position="194"/>
    </location>
</feature>
<keyword evidence="10 14" id="KW-0408">Iron</keyword>
<evidence type="ECO:0000256" key="9">
    <source>
        <dbReference type="ARBA" id="ARBA00022801"/>
    </source>
</evidence>
<dbReference type="CDD" id="cd03431">
    <property type="entry name" value="NUDIX_DNA_Glycosylase_C-MutY"/>
    <property type="match status" value="1"/>
</dbReference>